<evidence type="ECO:0000256" key="6">
    <source>
        <dbReference type="ARBA" id="ARBA00023136"/>
    </source>
</evidence>
<dbReference type="Gene3D" id="3.40.50.300">
    <property type="entry name" value="P-loop containing nucleotide triphosphate hydrolases"/>
    <property type="match status" value="1"/>
</dbReference>
<dbReference type="AlphaFoldDB" id="A0A1C3IT17"/>
<dbReference type="SUPFAM" id="SSF90123">
    <property type="entry name" value="ABC transporter transmembrane region"/>
    <property type="match status" value="1"/>
</dbReference>
<dbReference type="PANTHER" id="PTHR43394">
    <property type="entry name" value="ATP-DEPENDENT PERMEASE MDL1, MITOCHONDRIAL"/>
    <property type="match status" value="1"/>
</dbReference>
<keyword evidence="4 10" id="KW-0067">ATP-binding</keyword>
<feature type="domain" description="ABC transporter" evidence="8">
    <location>
        <begin position="334"/>
        <end position="556"/>
    </location>
</feature>
<dbReference type="SUPFAM" id="SSF52540">
    <property type="entry name" value="P-loop containing nucleoside triphosphate hydrolases"/>
    <property type="match status" value="1"/>
</dbReference>
<evidence type="ECO:0000256" key="7">
    <source>
        <dbReference type="SAM" id="Phobius"/>
    </source>
</evidence>
<feature type="transmembrane region" description="Helical" evidence="7">
    <location>
        <begin position="163"/>
        <end position="183"/>
    </location>
</feature>
<feature type="transmembrane region" description="Helical" evidence="7">
    <location>
        <begin position="24"/>
        <end position="48"/>
    </location>
</feature>
<name>A0A1C3IT17_9VIBR</name>
<evidence type="ECO:0000256" key="1">
    <source>
        <dbReference type="ARBA" id="ARBA00004651"/>
    </source>
</evidence>
<dbReference type="CDD" id="cd03228">
    <property type="entry name" value="ABCC_MRP_Like"/>
    <property type="match status" value="1"/>
</dbReference>
<feature type="transmembrane region" description="Helical" evidence="7">
    <location>
        <begin position="60"/>
        <end position="81"/>
    </location>
</feature>
<evidence type="ECO:0000259" key="8">
    <source>
        <dbReference type="PROSITE" id="PS50893"/>
    </source>
</evidence>
<evidence type="ECO:0000313" key="11">
    <source>
        <dbReference type="Proteomes" id="UP000092876"/>
    </source>
</evidence>
<dbReference type="InterPro" id="IPR003593">
    <property type="entry name" value="AAA+_ATPase"/>
</dbReference>
<feature type="transmembrane region" description="Helical" evidence="7">
    <location>
        <begin position="243"/>
        <end position="266"/>
    </location>
</feature>
<evidence type="ECO:0000313" key="10">
    <source>
        <dbReference type="EMBL" id="SBS64584.1"/>
    </source>
</evidence>
<dbReference type="InterPro" id="IPR011527">
    <property type="entry name" value="ABC1_TM_dom"/>
</dbReference>
<dbReference type="Proteomes" id="UP000092876">
    <property type="component" value="Unassembled WGS sequence"/>
</dbReference>
<keyword evidence="3" id="KW-0547">Nucleotide-binding</keyword>
<dbReference type="PANTHER" id="PTHR43394:SF1">
    <property type="entry name" value="ATP-BINDING CASSETTE SUB-FAMILY B MEMBER 10, MITOCHONDRIAL"/>
    <property type="match status" value="1"/>
</dbReference>
<dbReference type="InterPro" id="IPR039421">
    <property type="entry name" value="Type_1_exporter"/>
</dbReference>
<evidence type="ECO:0000256" key="5">
    <source>
        <dbReference type="ARBA" id="ARBA00022989"/>
    </source>
</evidence>
<dbReference type="RefSeq" id="WP_065679245.1">
    <property type="nucleotide sequence ID" value="NZ_AP025461.1"/>
</dbReference>
<dbReference type="GO" id="GO:0005524">
    <property type="term" value="F:ATP binding"/>
    <property type="evidence" value="ECO:0007669"/>
    <property type="project" value="UniProtKB-KW"/>
</dbReference>
<dbReference type="EMBL" id="FLQP01000028">
    <property type="protein sequence ID" value="SBS64584.1"/>
    <property type="molecule type" value="Genomic_DNA"/>
</dbReference>
<evidence type="ECO:0000256" key="3">
    <source>
        <dbReference type="ARBA" id="ARBA00022741"/>
    </source>
</evidence>
<dbReference type="SMART" id="SM00382">
    <property type="entry name" value="AAA"/>
    <property type="match status" value="1"/>
</dbReference>
<protein>
    <submittedName>
        <fullName evidence="10">Putative ABC transporter ATP-binding protein</fullName>
    </submittedName>
</protein>
<dbReference type="Gene3D" id="1.20.1560.10">
    <property type="entry name" value="ABC transporter type 1, transmembrane domain"/>
    <property type="match status" value="1"/>
</dbReference>
<dbReference type="Pfam" id="PF00005">
    <property type="entry name" value="ABC_tran"/>
    <property type="match status" value="1"/>
</dbReference>
<dbReference type="InterPro" id="IPR036640">
    <property type="entry name" value="ABC1_TM_sf"/>
</dbReference>
<dbReference type="GO" id="GO:0016887">
    <property type="term" value="F:ATP hydrolysis activity"/>
    <property type="evidence" value="ECO:0007669"/>
    <property type="project" value="InterPro"/>
</dbReference>
<feature type="domain" description="ABC transmembrane type-1" evidence="9">
    <location>
        <begin position="29"/>
        <end position="304"/>
    </location>
</feature>
<dbReference type="InterPro" id="IPR027417">
    <property type="entry name" value="P-loop_NTPase"/>
</dbReference>
<dbReference type="InterPro" id="IPR017871">
    <property type="entry name" value="ABC_transporter-like_CS"/>
</dbReference>
<reference evidence="11" key="1">
    <citation type="submission" date="2016-06" db="EMBL/GenBank/DDBJ databases">
        <authorList>
            <person name="Rodrigo-Torres Lidia"/>
            <person name="Arahal R.David."/>
        </authorList>
    </citation>
    <scope>NUCLEOTIDE SEQUENCE [LARGE SCALE GENOMIC DNA]</scope>
    <source>
        <strain evidence="11">CECT 7223</strain>
    </source>
</reference>
<gene>
    <name evidence="10" type="ORF">VAT7223_02273</name>
</gene>
<sequence>MYLSDKMSVTQALIALLKTEKKRITYTSVSAVLCVFAELATWICLYVALSNYLNTQSLNFYLALMTIAVCVHYFFYAISVWQAHLAAYQIIQTIRQKLVRALSEMPTVKLMQYHRGDLEKRLNDDCQSLEPLIAHHTTDIITGTLLPFVLLGFMVSIDWQLGLIALSPLPLAVIAQTVMMRGFSDRQKKYNQVVANMHKAQLEFLRSIGVMKLFGVDADSYRQLSHNMTKHHKLVNAYTNQMVGAWVTFTTLAQASLVLVIPFAIVKLTQGSLSPVELAMIVILCAGILKPWLDLTQIFGQVQQSFSSLERILPLFSATSDQYFKSVATPYVELCCENLAVKRGSLDIVSGLNLQLSHGECIVIQGASGSGKSSVLATLYGELATYEGDWFINPKTVSSMSDRERSQFISVVDQQPVFFSASIRENLVLGDRLIHDSVILKLLDMLGLSALIEQLPNGLYCSMDETERNFSGGELQRLAIARAMLVCPVILVLDEATSHLDKVTENRVLEAIRKYAPQQIQLVISHGPEALTIANRAFSLSHGQLKEIDLEEAVCA</sequence>
<evidence type="ECO:0000259" key="9">
    <source>
        <dbReference type="PROSITE" id="PS50929"/>
    </source>
</evidence>
<keyword evidence="2 7" id="KW-0812">Transmembrane</keyword>
<dbReference type="PROSITE" id="PS50893">
    <property type="entry name" value="ABC_TRANSPORTER_2"/>
    <property type="match status" value="1"/>
</dbReference>
<dbReference type="GO" id="GO:0005886">
    <property type="term" value="C:plasma membrane"/>
    <property type="evidence" value="ECO:0007669"/>
    <property type="project" value="UniProtKB-SubCell"/>
</dbReference>
<evidence type="ECO:0000256" key="2">
    <source>
        <dbReference type="ARBA" id="ARBA00022692"/>
    </source>
</evidence>
<comment type="subcellular location">
    <subcellularLocation>
        <location evidence="1">Cell membrane</location>
        <topology evidence="1">Multi-pass membrane protein</topology>
    </subcellularLocation>
</comment>
<dbReference type="InterPro" id="IPR003439">
    <property type="entry name" value="ABC_transporter-like_ATP-bd"/>
</dbReference>
<dbReference type="Pfam" id="PF00664">
    <property type="entry name" value="ABC_membrane"/>
    <property type="match status" value="1"/>
</dbReference>
<dbReference type="GeneID" id="94234958"/>
<accession>A0A1C3IT17</accession>
<evidence type="ECO:0000256" key="4">
    <source>
        <dbReference type="ARBA" id="ARBA00022840"/>
    </source>
</evidence>
<keyword evidence="5 7" id="KW-1133">Transmembrane helix</keyword>
<dbReference type="PROSITE" id="PS00211">
    <property type="entry name" value="ABC_TRANSPORTER_1"/>
    <property type="match status" value="1"/>
</dbReference>
<dbReference type="PROSITE" id="PS50929">
    <property type="entry name" value="ABC_TM1F"/>
    <property type="match status" value="1"/>
</dbReference>
<dbReference type="CDD" id="cd07346">
    <property type="entry name" value="ABC_6TM_exporters"/>
    <property type="match status" value="1"/>
</dbReference>
<feature type="transmembrane region" description="Helical" evidence="7">
    <location>
        <begin position="140"/>
        <end position="157"/>
    </location>
</feature>
<proteinExistence type="predicted"/>
<dbReference type="GO" id="GO:0015421">
    <property type="term" value="F:ABC-type oligopeptide transporter activity"/>
    <property type="evidence" value="ECO:0007669"/>
    <property type="project" value="TreeGrafter"/>
</dbReference>
<keyword evidence="6 7" id="KW-0472">Membrane</keyword>
<organism evidence="10 11">
    <name type="scientific">Vibrio atlanticus</name>
    <dbReference type="NCBI Taxonomy" id="693153"/>
    <lineage>
        <taxon>Bacteria</taxon>
        <taxon>Pseudomonadati</taxon>
        <taxon>Pseudomonadota</taxon>
        <taxon>Gammaproteobacteria</taxon>
        <taxon>Vibrionales</taxon>
        <taxon>Vibrionaceae</taxon>
        <taxon>Vibrio</taxon>
    </lineage>
</organism>